<protein>
    <submittedName>
        <fullName evidence="3">MIP16618p</fullName>
    </submittedName>
</protein>
<dbReference type="HOGENOM" id="CLU_411192_0_0_1"/>
<feature type="compositionally biased region" description="Pro residues" evidence="1">
    <location>
        <begin position="531"/>
        <end position="551"/>
    </location>
</feature>
<keyword evidence="5" id="KW-1185">Reference proteome</keyword>
<reference evidence="2" key="15">
    <citation type="submission" date="2024-06" db="EMBL/GenBank/DDBJ databases">
        <title>Drosophila melanogaster release 4 sequence.</title>
        <authorList>
            <consortium name="Berkeley Drosophila Genome Project"/>
            <person name="Celniker S."/>
            <person name="Carlson J."/>
            <person name="Wan K."/>
            <person name="Pfeiffer B."/>
            <person name="Frise E."/>
            <person name="George R."/>
            <person name="Hoskins R."/>
            <person name="Stapleton M."/>
            <person name="Pacleb J."/>
            <person name="Park S."/>
            <person name="Svirskas R."/>
            <person name="Smith E."/>
            <person name="Yu C."/>
            <person name="Rubin G."/>
        </authorList>
    </citation>
    <scope>NUCLEOTIDE SEQUENCE</scope>
</reference>
<dbReference type="VEuPathDB" id="VectorBase:FBgn0030979"/>
<feature type="compositionally biased region" description="Pro residues" evidence="1">
    <location>
        <begin position="584"/>
        <end position="596"/>
    </location>
</feature>
<dbReference type="UCSC" id="CG14190-RA">
    <property type="organism name" value="d. melanogaster"/>
</dbReference>
<dbReference type="Bgee" id="FBgn0030979">
    <property type="expression patterns" value="Expressed in spermatocyte in testis and 7 other cell types or tissues"/>
</dbReference>
<dbReference type="SMR" id="Q9VWM7"/>
<evidence type="ECO:0000256" key="1">
    <source>
        <dbReference type="SAM" id="MobiDB-lite"/>
    </source>
</evidence>
<dbReference type="AlphaFoldDB" id="Q9VWM7"/>
<dbReference type="RefSeq" id="NP_573344.1">
    <property type="nucleotide sequence ID" value="NM_133116.2"/>
</dbReference>
<reference evidence="2" key="11">
    <citation type="journal article" date="2015" name="G3 (Bethesda)">
        <title>Gene Model Annotations for Drosophila melanogaster: Impact of High-Throughput Data.</title>
        <authorList>
            <consortium name="FlyBase Consortium"/>
            <person name="Matthews B.B."/>
            <person name="Dos Santos G."/>
            <person name="Crosby M.A."/>
            <person name="Emmert D.B."/>
            <person name="St Pierre S.E."/>
            <person name="Gramates L.S."/>
            <person name="Zhou P."/>
            <person name="Schroeder A.J."/>
            <person name="Falls K."/>
            <person name="Strelets V."/>
            <person name="Russo S.M."/>
            <person name="Gelbart W.M."/>
            <person name="null"/>
        </authorList>
    </citation>
    <scope>NUCLEOTIDE SEQUENCE</scope>
</reference>
<dbReference type="OrthoDB" id="7873003at2759"/>
<feature type="compositionally biased region" description="Low complexity" evidence="1">
    <location>
        <begin position="506"/>
        <end position="515"/>
    </location>
</feature>
<dbReference type="DNASU" id="32891"/>
<organism evidence="2 5">
    <name type="scientific">Drosophila melanogaster</name>
    <name type="common">Fruit fly</name>
    <dbReference type="NCBI Taxonomy" id="7227"/>
    <lineage>
        <taxon>Eukaryota</taxon>
        <taxon>Metazoa</taxon>
        <taxon>Ecdysozoa</taxon>
        <taxon>Arthropoda</taxon>
        <taxon>Hexapoda</taxon>
        <taxon>Insecta</taxon>
        <taxon>Pterygota</taxon>
        <taxon>Neoptera</taxon>
        <taxon>Endopterygota</taxon>
        <taxon>Diptera</taxon>
        <taxon>Brachycera</taxon>
        <taxon>Muscomorpha</taxon>
        <taxon>Ephydroidea</taxon>
        <taxon>Drosophilidae</taxon>
        <taxon>Drosophila</taxon>
        <taxon>Sophophora</taxon>
    </lineage>
</organism>
<dbReference type="GlyGen" id="Q9VWM7">
    <property type="glycosylation" value="5 sites"/>
</dbReference>
<dbReference type="AGR" id="FB:FBgn0030979"/>
<feature type="compositionally biased region" description="Pro residues" evidence="1">
    <location>
        <begin position="274"/>
        <end position="284"/>
    </location>
</feature>
<dbReference type="OMA" id="HYFPGPM"/>
<evidence type="ECO:0000313" key="2">
    <source>
        <dbReference type="EMBL" id="AAF48911.1"/>
    </source>
</evidence>
<evidence type="ECO:0000313" key="5">
    <source>
        <dbReference type="Proteomes" id="UP000000803"/>
    </source>
</evidence>
<reference evidence="5" key="2">
    <citation type="journal article" date="2002" name="Genome Biol.">
        <title>Finishing a whole-genome shotgun: release 3 of the Drosophila melanogaster euchromatic genome sequence.</title>
        <authorList>
            <person name="Celniker S.E."/>
            <person name="Wheeler D.A."/>
            <person name="Kronmiller B."/>
            <person name="Carlson J.W."/>
            <person name="Halpern A."/>
            <person name="Patel S."/>
            <person name="Adams M."/>
            <person name="Champe M."/>
            <person name="Dugan S.P."/>
            <person name="Frise E."/>
            <person name="Hodgson A."/>
            <person name="George R.A."/>
            <person name="Hoskins R.A."/>
            <person name="Laverty T."/>
            <person name="Muzny D.M."/>
            <person name="Nelson C.R."/>
            <person name="Pacleb J.M."/>
            <person name="Park S."/>
            <person name="Pfeiffer B.D."/>
            <person name="Richards S."/>
            <person name="Sodergren E.J."/>
            <person name="Svirskas R."/>
            <person name="Tabor P.E."/>
            <person name="Wan K."/>
            <person name="Stapleton M."/>
            <person name="Sutton G.G."/>
            <person name="Venter C."/>
            <person name="Weinstock G."/>
            <person name="Scherer S.E."/>
            <person name="Myers E.W."/>
            <person name="Gibbs R.A."/>
            <person name="Rubin G.M."/>
        </authorList>
    </citation>
    <scope>NUCLEOTIDE SEQUENCE [LARGE SCALE GENOMIC DNA]</scope>
    <source>
        <strain evidence="5">Berkeley</strain>
    </source>
</reference>
<reference evidence="2" key="7">
    <citation type="submission" date="2006-08" db="EMBL/GenBank/DDBJ databases">
        <authorList>
            <person name="Celniker S."/>
            <person name="Carlson J."/>
            <person name="Wan K."/>
            <person name="Frise E."/>
            <person name="Hoskins R."/>
            <person name="Park S."/>
            <person name="Svirskas R."/>
            <person name="Rubin G."/>
        </authorList>
    </citation>
    <scope>NUCLEOTIDE SEQUENCE</scope>
</reference>
<dbReference type="FlyBase" id="FBgn0030979">
    <property type="gene designation" value="CG14190"/>
</dbReference>
<reference evidence="2 5" key="5">
    <citation type="journal article" date="2002" name="Genome Biol.">
        <title>Heterochromatic sequences in a Drosophila whole-genome shotgun assembly.</title>
        <authorList>
            <person name="Hoskins R.A."/>
            <person name="Smith C.D."/>
            <person name="Carlson J.W."/>
            <person name="Carvalho A.B."/>
            <person name="Halpern A."/>
            <person name="Kaminker J.S."/>
            <person name="Kennedy C."/>
            <person name="Mungall C.J."/>
            <person name="Sullivan B.A."/>
            <person name="Sutton G.G."/>
            <person name="Yasuhara J.C."/>
            <person name="Wakimoto B.T."/>
            <person name="Myers E.W."/>
            <person name="Celniker S.E."/>
            <person name="Rubin G.M."/>
            <person name="Karpen G.H."/>
        </authorList>
    </citation>
    <scope>NUCLEOTIDE SEQUENCE [LARGE SCALE GENOMIC DNA]</scope>
    <source>
        <strain evidence="5">Berkeley</strain>
    </source>
</reference>
<evidence type="ECO:0000313" key="4">
    <source>
        <dbReference type="FlyBase" id="FBgn0030979"/>
    </source>
</evidence>
<evidence type="ECO:0000313" key="3">
    <source>
        <dbReference type="EMBL" id="ADG36433.1"/>
    </source>
</evidence>
<proteinExistence type="evidence at transcript level"/>
<dbReference type="EMBL" id="AE014298">
    <property type="protein sequence ID" value="AAF48911.1"/>
    <property type="molecule type" value="Genomic_DNA"/>
</dbReference>
<feature type="region of interest" description="Disordered" evidence="1">
    <location>
        <begin position="274"/>
        <end position="318"/>
    </location>
</feature>
<reference evidence="2 5" key="8">
    <citation type="journal article" date="2007" name="Science">
        <title>The Release 5.1 annotation of Drosophila melanogaster heterochromatin.</title>
        <authorList>
            <person name="Smith C.D."/>
            <person name="Shu S."/>
            <person name="Mungall C.J."/>
            <person name="Karpen G.H."/>
        </authorList>
    </citation>
    <scope>NUCLEOTIDE SEQUENCE [LARGE SCALE GENOMIC DNA]</scope>
    <source>
        <strain evidence="5">Berkeley</strain>
    </source>
</reference>
<reference evidence="2 5" key="9">
    <citation type="journal article" date="2007" name="Science">
        <title>Sequence finishing and mapping of Drosophila melanogaster heterochromatin.</title>
        <authorList>
            <person name="Hoskins R.A."/>
            <person name="Carlson J.W."/>
            <person name="Kennedy C."/>
            <person name="Acevedo D."/>
            <person name="Evans-Holm M."/>
            <person name="Frise E."/>
            <person name="Wan K.H."/>
            <person name="Park S."/>
            <person name="Mendez-Lago M."/>
            <person name="Rossi F."/>
            <person name="Villasante A."/>
            <person name="Dimitri P."/>
            <person name="Karpen G.H."/>
            <person name="Celniker S.E."/>
        </authorList>
    </citation>
    <scope>NUCLEOTIDE SEQUENCE [LARGE SCALE GENOMIC DNA]</scope>
    <source>
        <strain evidence="5">Berkeley</strain>
    </source>
</reference>
<feature type="compositionally biased region" description="Pro residues" evidence="1">
    <location>
        <begin position="564"/>
        <end position="574"/>
    </location>
</feature>
<reference evidence="2" key="12">
    <citation type="journal article" date="2015" name="G3 (Bethesda)">
        <title>Gene Model Annotations for Drosophila melanogaster: The Rule-Benders.</title>
        <authorList>
            <consortium name="FlyBase Consortium"/>
            <person name="Crosby M.A."/>
            <person name="Gramates L.S."/>
            <person name="Dos Santos G."/>
            <person name="Matthews B.B."/>
            <person name="St Pierre S.E."/>
            <person name="Zhou P."/>
            <person name="Schroeder A.J."/>
            <person name="Falls K."/>
            <person name="Emmert D.B."/>
            <person name="Russo S.M."/>
            <person name="Gelbart W.M."/>
            <person name="null"/>
        </authorList>
    </citation>
    <scope>NUCLEOTIDE SEQUENCE</scope>
</reference>
<reference evidence="5" key="3">
    <citation type="journal article" date="2002" name="Genome Biol.">
        <title>Annotation of the Drosophila melanogaster euchromatic genome: a systematic review.</title>
        <authorList>
            <person name="Misra S."/>
            <person name="Crosby M.A."/>
            <person name="Mungall C.J."/>
            <person name="Matthews B.B."/>
            <person name="Campbell K.S."/>
            <person name="Hradecky P."/>
            <person name="Huang Y."/>
            <person name="Kaminker J.S."/>
            <person name="Millburn G.H."/>
            <person name="Prochnik S.E."/>
            <person name="Smith C.D."/>
            <person name="Tupy J.L."/>
            <person name="Whitfied E.J."/>
            <person name="Bayraktaroglu L."/>
            <person name="Berman B.P."/>
            <person name="Bettencourt B.R."/>
            <person name="Celniker S.E."/>
            <person name="de Grey A.D."/>
            <person name="Drysdale R.A."/>
            <person name="Harris N.L."/>
            <person name="Richter J."/>
            <person name="Russo S."/>
            <person name="Schroeder A.J."/>
            <person name="Shu S.Q."/>
            <person name="Stapleton M."/>
            <person name="Yamada C."/>
            <person name="Ashburner M."/>
            <person name="Gelbart W.M."/>
            <person name="Rubin G.M."/>
            <person name="Lewis S.E."/>
        </authorList>
    </citation>
    <scope>GENOME REANNOTATION</scope>
    <source>
        <strain evidence="5">Berkeley</strain>
    </source>
</reference>
<reference evidence="2" key="13">
    <citation type="journal article" date="2015" name="Genome Res.">
        <title>The Release 6 reference sequence of the Drosophila melanogaster genome.</title>
        <authorList>
            <person name="Hoskins R.A."/>
            <person name="Carlson J.W."/>
            <person name="Wan K.H."/>
            <person name="Park S."/>
            <person name="Mendez I."/>
            <person name="Galle S.E."/>
            <person name="Booth B.W."/>
            <person name="Pfeiffer B.D."/>
            <person name="George R.A."/>
            <person name="Svirskas R."/>
            <person name="Krzywinski M."/>
            <person name="Schein J."/>
            <person name="Accardo M.C."/>
            <person name="Damia E."/>
            <person name="Messina G."/>
            <person name="Mendez-Lago M."/>
            <person name="de Pablos B."/>
            <person name="Demakova O.V."/>
            <person name="Andreyeva E.N."/>
            <person name="Boldyreva L.V."/>
            <person name="Marra M."/>
            <person name="Carvalho A.B."/>
            <person name="Dimitri P."/>
            <person name="Villasante A."/>
            <person name="Zhimulev I.F."/>
            <person name="Rubin G.M."/>
            <person name="Karpen G.H."/>
            <person name="Celniker S.E."/>
        </authorList>
    </citation>
    <scope>NUCLEOTIDE SEQUENCE</scope>
</reference>
<dbReference type="IntAct" id="Q9VWM7">
    <property type="interactions" value="4"/>
</dbReference>
<reference evidence="2 5" key="1">
    <citation type="journal article" date="2000" name="Science">
        <title>The genome sequence of Drosophila melanogaster.</title>
        <authorList>
            <person name="Adams M.D."/>
            <person name="Celniker S.E."/>
            <person name="Holt R.A."/>
            <person name="Evans C.A."/>
            <person name="Gocayne J.D."/>
            <person name="Amanatides P.G."/>
            <person name="Scherer S.E."/>
            <person name="Li P.W."/>
            <person name="Hoskins R.A."/>
            <person name="Galle R.F."/>
            <person name="George R.A."/>
            <person name="Lewis S.E."/>
            <person name="Richards S."/>
            <person name="Ashburner M."/>
            <person name="Henderson S.N."/>
            <person name="Sutton G.G."/>
            <person name="Wortman J.R."/>
            <person name="Yandell M.D."/>
            <person name="Zhang Q."/>
            <person name="Chen L.X."/>
            <person name="Brandon R.C."/>
            <person name="Rogers Y.H."/>
            <person name="Blazej R.G."/>
            <person name="Champe M."/>
            <person name="Pfeiffer B.D."/>
            <person name="Wan K.H."/>
            <person name="Doyle C."/>
            <person name="Baxter E.G."/>
            <person name="Helt G."/>
            <person name="Nelson C.R."/>
            <person name="Gabor G.L."/>
            <person name="Abril J.F."/>
            <person name="Agbayani A."/>
            <person name="An H.J."/>
            <person name="Andrews-Pfannkoch C."/>
            <person name="Baldwin D."/>
            <person name="Ballew R.M."/>
            <person name="Basu A."/>
            <person name="Baxendale J."/>
            <person name="Bayraktaroglu L."/>
            <person name="Beasley E.M."/>
            <person name="Beeson K.Y."/>
            <person name="Benos P.V."/>
            <person name="Berman B.P."/>
            <person name="Bhandari D."/>
            <person name="Bolshakov S."/>
            <person name="Borkova D."/>
            <person name="Botchan M.R."/>
            <person name="Bouck J."/>
            <person name="Brokstein P."/>
            <person name="Brottier P."/>
            <person name="Burtis K.C."/>
            <person name="Busam D.A."/>
            <person name="Butler H."/>
            <person name="Cadieu E."/>
            <person name="Center A."/>
            <person name="Chandra I."/>
            <person name="Cherry J.M."/>
            <person name="Cawley S."/>
            <person name="Dahlke C."/>
            <person name="Davenport L.B."/>
            <person name="Davies P."/>
            <person name="de Pablos B."/>
            <person name="Delcher A."/>
            <person name="Deng Z."/>
            <person name="Mays A.D."/>
            <person name="Dew I."/>
            <person name="Dietz S.M."/>
            <person name="Dodson K."/>
            <person name="Doup L.E."/>
            <person name="Downes M."/>
            <person name="Dugan-Rocha S."/>
            <person name="Dunkov B.C."/>
            <person name="Dunn P."/>
            <person name="Durbin K.J."/>
            <person name="Evangelista C.C."/>
            <person name="Ferraz C."/>
            <person name="Ferriera S."/>
            <person name="Fleischmann W."/>
            <person name="Fosler C."/>
            <person name="Gabrielian A.E."/>
            <person name="Garg N.S."/>
            <person name="Gelbart W.M."/>
            <person name="Glasser K."/>
            <person name="Glodek A."/>
            <person name="Gong F."/>
            <person name="Gorrell J.H."/>
            <person name="Gu Z."/>
            <person name="Guan P."/>
            <person name="Harris M."/>
            <person name="Harris N.L."/>
            <person name="Harvey D."/>
            <person name="Heiman T.J."/>
            <person name="Hernandez J.R."/>
            <person name="Houck J."/>
            <person name="Hostin D."/>
            <person name="Houston K.A."/>
            <person name="Howland T.J."/>
            <person name="Wei M.H."/>
            <person name="Ibegwam C."/>
            <person name="Jalali M."/>
            <person name="Kalush F."/>
            <person name="Karpen G.H."/>
            <person name="Ke Z."/>
            <person name="Kennison J.A."/>
            <person name="Ketchum K.A."/>
            <person name="Kimmel B.E."/>
            <person name="Kodira C.D."/>
            <person name="Kraft C."/>
            <person name="Kravitz S."/>
            <person name="Kulp D."/>
            <person name="Lai Z."/>
            <person name="Lasko P."/>
            <person name="Lei Y."/>
            <person name="Levitsky A.A."/>
            <person name="Li J."/>
            <person name="Li Z."/>
            <person name="Liang Y."/>
            <person name="Lin X."/>
            <person name="Liu X."/>
            <person name="Mattei B."/>
            <person name="McIntosh T.C."/>
            <person name="McLeod M.P."/>
            <person name="McPherson D."/>
            <person name="Merkulov G."/>
            <person name="Milshina N.V."/>
            <person name="Mobarry C."/>
            <person name="Morris J."/>
            <person name="Moshrefi A."/>
            <person name="Mount S.M."/>
            <person name="Moy M."/>
            <person name="Murphy B."/>
            <person name="Murphy L."/>
            <person name="Muzny D.M."/>
            <person name="Nelson D.L."/>
            <person name="Nelson D.R."/>
            <person name="Nelson K.A."/>
            <person name="Nixon K."/>
            <person name="Nusskern D.R."/>
            <person name="Pacleb J.M."/>
            <person name="Palazzolo M."/>
            <person name="Pittman G.S."/>
            <person name="Pan S."/>
            <person name="Pollard J."/>
            <person name="Puri V."/>
            <person name="Reese M.G."/>
            <person name="Reinert K."/>
            <person name="Remington K."/>
            <person name="Saunders R.D."/>
            <person name="Scheeler F."/>
            <person name="Shen H."/>
            <person name="Shue B.C."/>
            <person name="Siden-Kiamos I."/>
            <person name="Simpson M."/>
            <person name="Skupski M.P."/>
            <person name="Smith T."/>
            <person name="Spier E."/>
            <person name="Spradling A.C."/>
            <person name="Stapleton M."/>
            <person name="Strong R."/>
            <person name="Sun E."/>
            <person name="Svirskas R."/>
            <person name="Tector C."/>
            <person name="Turner R."/>
            <person name="Venter E."/>
            <person name="Wang A.H."/>
            <person name="Wang X."/>
            <person name="Wang Z.Y."/>
            <person name="Wassarman D.A."/>
            <person name="Weinstock G.M."/>
            <person name="Weissenbach J."/>
            <person name="Williams S.M."/>
            <person name="WoodageT"/>
            <person name="Worley K.C."/>
            <person name="Wu D."/>
            <person name="Yang S."/>
            <person name="Yao Q.A."/>
            <person name="Ye J."/>
            <person name="Yeh R.F."/>
            <person name="Zaveri J.S."/>
            <person name="Zhan M."/>
            <person name="Zhang G."/>
            <person name="Zhao Q."/>
            <person name="Zheng L."/>
            <person name="Zheng X.H."/>
            <person name="Zhong F.N."/>
            <person name="Zhong W."/>
            <person name="Zhou X."/>
            <person name="Zhu S."/>
            <person name="Zhu X."/>
            <person name="Smith H.O."/>
            <person name="Gibbs R.A."/>
            <person name="Myers E.W."/>
            <person name="Rubin G.M."/>
            <person name="Venter J.C."/>
        </authorList>
    </citation>
    <scope>NUCLEOTIDE SEQUENCE [LARGE SCALE GENOMIC DNA]</scope>
    <source>
        <strain evidence="5">Berkeley</strain>
    </source>
</reference>
<reference evidence="3" key="10">
    <citation type="submission" date="2010-05" db="EMBL/GenBank/DDBJ databases">
        <authorList>
            <person name="Carlson J."/>
            <person name="Booth B."/>
            <person name="Frise E."/>
            <person name="Sandler J."/>
            <person name="Wan K."/>
            <person name="Yu C."/>
            <person name="Celniker S."/>
        </authorList>
    </citation>
    <scope>NUCLEOTIDE SEQUENCE</scope>
</reference>
<reference evidence="5" key="4">
    <citation type="journal article" date="2002" name="Genome Biol.">
        <title>The transposable elements of the Drosophila melanogaster euchromatin: a genomics perspective.</title>
        <authorList>
            <person name="Kaminker J.S."/>
            <person name="Bergman C.M."/>
            <person name="Kronmiller B."/>
            <person name="Carlson J."/>
            <person name="Svirskas R."/>
            <person name="Patel S."/>
            <person name="Frise E."/>
            <person name="Wheeler D.A."/>
            <person name="Lewis S.E."/>
            <person name="Rubin G.M."/>
            <person name="Ashburner M."/>
            <person name="Celniker S.E."/>
        </authorList>
    </citation>
    <scope>NUCLEOTIDE SEQUENCE [LARGE SCALE GENOMIC DNA]</scope>
    <source>
        <strain evidence="5">Berkeley</strain>
    </source>
</reference>
<gene>
    <name evidence="2" type="primary">Dmel\CG14190</name>
    <name evidence="3" type="synonym">CG14190-RA</name>
    <name evidence="2 4" type="ORF">CG14190</name>
    <name evidence="2" type="ORF">Dmel_CG14190</name>
</gene>
<dbReference type="BioGRID-ORCS" id="32891">
    <property type="hits" value="0 hits in 1 CRISPR screen"/>
</dbReference>
<reference evidence="2 5" key="6">
    <citation type="journal article" date="2005" name="PLoS Comput. Biol.">
        <title>Combined evidence annotation of transposable elements in genome sequences.</title>
        <authorList>
            <person name="Quesneville H."/>
            <person name="Bergman C.M."/>
            <person name="Andrieu O."/>
            <person name="Autard D."/>
            <person name="Nouaud D."/>
            <person name="Ashburner M."/>
            <person name="Anxolabehere D."/>
        </authorList>
    </citation>
    <scope>NUCLEOTIDE SEQUENCE [LARGE SCALE GENOMIC DNA]</scope>
    <source>
        <strain evidence="5">Berkeley</strain>
    </source>
</reference>
<dbReference type="KEGG" id="dme:Dmel_CG14190"/>
<dbReference type="GeneID" id="32891"/>
<dbReference type="EMBL" id="BT124874">
    <property type="protein sequence ID" value="ADG36433.1"/>
    <property type="molecule type" value="mRNA"/>
</dbReference>
<sequence length="668" mass="72978">MSEEMEITPITGMDEVSEKTAEKVFAPMFEAEMSEKMDITPVTGMDEVSEKSAEKVFAPMFEAEMSEEMEITPVTGMDEVSENYEEKGIAPIFKAHMSEDTENTPVTGMGEVSQTYEENAIAPMSEICASGDPVSPMDGVAQEENTFASIPDGITRLKDILATQTFLVQRNETVVPRNEMSQMISPLVEISQNEQNINDPSVNENPQMIMDTSTFSTNDASTTNVVYVEQEPTSVVMVEQPNTIIELVDYYVPPASLNNRTIRPFFPIPVPMYPESSPEPPAPKPATKGKRGRKPGPKPKPRATKRRRPPTPPPLPPVPNFLAHVINPLENEIYPKVIVQPVYQPWVLRSDVAPKPPPPKVAVKEAPIPVSRPVTNPPSRSRRVLISAHLREKLRLFGPDVTISLIDDRVSPHFKAVRREPDGSQRQILFTAPQLLSFTAAHFGNWPQMVPIQMLMMKPSPAMLSHYFPGPMGQTLVKKWFADQQPLDKEPSLPFKMPIGRPPKPSKSTTRPSKTYLHPGKPQVSKQFAAPAPPAVPAPRPAATFAPPPGDAPTSHPAGDPAPESTPTPAPESNPDPAQTPTLAPTPAPPVAPTPAPTVASSPTDPFDESMFPPIILPAILKRSSQERLRKSIMAKRIKAMKEAAAAAAAAAESAKLSLNNDMPAKEF</sequence>
<dbReference type="PaxDb" id="7227-FBpp0074434"/>
<reference evidence="2" key="14">
    <citation type="submission" date="2023-12" db="EMBL/GenBank/DDBJ databases">
        <authorList>
            <consortium name="FlyBase"/>
        </authorList>
    </citation>
    <scope>NUCLEOTIDE SEQUENCE</scope>
</reference>
<dbReference type="Proteomes" id="UP000000803">
    <property type="component" value="Chromosome X"/>
</dbReference>
<feature type="region of interest" description="Disordered" evidence="1">
    <location>
        <begin position="488"/>
        <end position="610"/>
    </location>
</feature>
<feature type="compositionally biased region" description="Basic residues" evidence="1">
    <location>
        <begin position="287"/>
        <end position="309"/>
    </location>
</feature>
<name>Q9VWM7_DROME</name>
<accession>Q9VWM7</accession>